<keyword evidence="1" id="KW-0812">Transmembrane</keyword>
<keyword evidence="3" id="KW-1185">Reference proteome</keyword>
<accession>A0A078B9C8</accession>
<keyword evidence="1" id="KW-0472">Membrane</keyword>
<organism evidence="2 3">
    <name type="scientific">Stylonychia lemnae</name>
    <name type="common">Ciliate</name>
    <dbReference type="NCBI Taxonomy" id="5949"/>
    <lineage>
        <taxon>Eukaryota</taxon>
        <taxon>Sar</taxon>
        <taxon>Alveolata</taxon>
        <taxon>Ciliophora</taxon>
        <taxon>Intramacronucleata</taxon>
        <taxon>Spirotrichea</taxon>
        <taxon>Stichotrichia</taxon>
        <taxon>Sporadotrichida</taxon>
        <taxon>Oxytrichidae</taxon>
        <taxon>Stylonychinae</taxon>
        <taxon>Stylonychia</taxon>
    </lineage>
</organism>
<sequence>MITSTLDDVNINNKTQTTGEADLKLIDQLIAIGSLLPALDSIDMYPKFNTRRFLLYFLLHVLHNTFGPFFVLVLKLAGYSSLINNLAFWGLNISCFLQMMSFALNAICFSVVFYQGFSNFYISELTFLVLMQTLRNIILGAKYGYFSDERNYLIINSKIGSDIRANQYLTSILNSYNFLQMRSEVTATFYRLNIDKELFILKSNDEEFQQDLVQERFTTSDFFTNIENYNNKIIKSYLEEFQYKKKAQRYQGVSNTYQKYQEKIESIMQRNEHKYDLNGQSLLFEMIYHSKQIPHRYSPFFAISVLRSICPLIARFIDNKTEVMINNPFFWVFFGCQLYLASFSYMFNMSFLNYSYFHIRQKNFMMEMISTIIDKKNKLYYQFGGYFPSINPYNPINLYNWLNLRSCVLDFGLQFDLRIQLYSLIIIPVFSFLFASYILTVLMNVQLPLFDTLAYLTMPLDFIVVFIILTRTLKEGAALNGQNMKHKNILISLKEELVLVRTFIKQEDDKIEQFSVCQKLNHQSHILTQIQSPTQRIKRICTNNLDKNKLFEKIDLVENMINTVIERLDFQYQHQPIKFLTITLSEEKFTKFLTVIATVSLAVVQSLFSYNKTN</sequence>
<feature type="transmembrane region" description="Helical" evidence="1">
    <location>
        <begin position="53"/>
        <end position="74"/>
    </location>
</feature>
<keyword evidence="1" id="KW-1133">Transmembrane helix</keyword>
<proteinExistence type="predicted"/>
<evidence type="ECO:0000313" key="3">
    <source>
        <dbReference type="Proteomes" id="UP000039865"/>
    </source>
</evidence>
<feature type="transmembrane region" description="Helical" evidence="1">
    <location>
        <begin position="452"/>
        <end position="469"/>
    </location>
</feature>
<dbReference type="OrthoDB" id="10640362at2759"/>
<dbReference type="EMBL" id="CCKQ01019115">
    <property type="protein sequence ID" value="CDW91125.1"/>
    <property type="molecule type" value="Genomic_DNA"/>
</dbReference>
<evidence type="ECO:0000313" key="2">
    <source>
        <dbReference type="EMBL" id="CDW91125.1"/>
    </source>
</evidence>
<dbReference type="AlphaFoldDB" id="A0A078B9C8"/>
<name>A0A078B9C8_STYLE</name>
<gene>
    <name evidence="2" type="primary">Contig18970.g20119</name>
    <name evidence="2" type="ORF">STYLEM_20276</name>
</gene>
<evidence type="ECO:0008006" key="4">
    <source>
        <dbReference type="Google" id="ProtNLM"/>
    </source>
</evidence>
<protein>
    <recommendedName>
        <fullName evidence="4">Transmembrane protein</fullName>
    </recommendedName>
</protein>
<evidence type="ECO:0000256" key="1">
    <source>
        <dbReference type="SAM" id="Phobius"/>
    </source>
</evidence>
<dbReference type="Proteomes" id="UP000039865">
    <property type="component" value="Unassembled WGS sequence"/>
</dbReference>
<feature type="transmembrane region" description="Helical" evidence="1">
    <location>
        <begin position="421"/>
        <end position="440"/>
    </location>
</feature>
<feature type="transmembrane region" description="Helical" evidence="1">
    <location>
        <begin position="329"/>
        <end position="356"/>
    </location>
</feature>
<feature type="transmembrane region" description="Helical" evidence="1">
    <location>
        <begin position="86"/>
        <end position="114"/>
    </location>
</feature>
<dbReference type="OMA" id="MEMISTI"/>
<reference evidence="2 3" key="1">
    <citation type="submission" date="2014-06" db="EMBL/GenBank/DDBJ databases">
        <authorList>
            <person name="Swart Estienne"/>
        </authorList>
    </citation>
    <scope>NUCLEOTIDE SEQUENCE [LARGE SCALE GENOMIC DNA]</scope>
    <source>
        <strain evidence="2 3">130c</strain>
    </source>
</reference>
<dbReference type="InParanoid" id="A0A078B9C8"/>
<feature type="transmembrane region" description="Helical" evidence="1">
    <location>
        <begin position="120"/>
        <end position="141"/>
    </location>
</feature>